<dbReference type="Proteomes" id="UP001164187">
    <property type="component" value="Chromosome"/>
</dbReference>
<feature type="transmembrane region" description="Helical" evidence="8">
    <location>
        <begin position="163"/>
        <end position="182"/>
    </location>
</feature>
<feature type="transmembrane region" description="Helical" evidence="8">
    <location>
        <begin position="35"/>
        <end position="53"/>
    </location>
</feature>
<evidence type="ECO:0000256" key="4">
    <source>
        <dbReference type="ARBA" id="ARBA00022475"/>
    </source>
</evidence>
<feature type="transmembrane region" description="Helical" evidence="8">
    <location>
        <begin position="230"/>
        <end position="249"/>
    </location>
</feature>
<evidence type="ECO:0000256" key="7">
    <source>
        <dbReference type="ARBA" id="ARBA00023136"/>
    </source>
</evidence>
<organism evidence="9 10">
    <name type="scientific">Peptostreptococcus equinus</name>
    <dbReference type="NCBI Taxonomy" id="3003601"/>
    <lineage>
        <taxon>Bacteria</taxon>
        <taxon>Bacillati</taxon>
        <taxon>Bacillota</taxon>
        <taxon>Clostridia</taxon>
        <taxon>Peptostreptococcales</taxon>
        <taxon>Peptostreptococcaceae</taxon>
        <taxon>Peptostreptococcus</taxon>
    </lineage>
</organism>
<feature type="transmembrane region" description="Helical" evidence="8">
    <location>
        <begin position="255"/>
        <end position="276"/>
    </location>
</feature>
<feature type="transmembrane region" description="Helical" evidence="8">
    <location>
        <begin position="6"/>
        <end position="23"/>
    </location>
</feature>
<evidence type="ECO:0000256" key="1">
    <source>
        <dbReference type="ARBA" id="ARBA00004651"/>
    </source>
</evidence>
<feature type="transmembrane region" description="Helical" evidence="8">
    <location>
        <begin position="188"/>
        <end position="209"/>
    </location>
</feature>
<keyword evidence="3" id="KW-0813">Transport</keyword>
<proteinExistence type="inferred from homology"/>
<evidence type="ECO:0000313" key="9">
    <source>
        <dbReference type="EMBL" id="WAW14316.1"/>
    </source>
</evidence>
<feature type="transmembrane region" description="Helical" evidence="8">
    <location>
        <begin position="126"/>
        <end position="151"/>
    </location>
</feature>
<keyword evidence="4" id="KW-1003">Cell membrane</keyword>
<accession>A0ABY7JN93</accession>
<comment type="subcellular location">
    <subcellularLocation>
        <location evidence="1">Cell membrane</location>
        <topology evidence="1">Multi-pass membrane protein</topology>
    </subcellularLocation>
</comment>
<sequence length="308" mass="34617">MQVIFTNVLILFLLLFLGYWMGLSKVVKHTSINDITNMLIDVSIPCTIIVSMIRPFSKALLNDIIKVSLIMAAYLIVISVVAYYISKLLKVDKMKQGSWIFALTFSNNAFIGYPLMFALYGNNGLFLMAIGNIVQNIFIFSIGIKMITLNYDLDEKVRIRDVVFTRQNFAVLIGMILFLGQIPVPKPVLTLITYVSNLTVPLSMMVVGLSLSRYDYKKMFTDFEVYRLTVIRMVLAPVLILILFKVLNIQANLDLPLAILFFTAALPSPAFTTIMAERYNTSIEFSSKCVFITTIISIATVPLLAGLL</sequence>
<feature type="transmembrane region" description="Helical" evidence="8">
    <location>
        <begin position="288"/>
        <end position="307"/>
    </location>
</feature>
<dbReference type="Pfam" id="PF03547">
    <property type="entry name" value="Mem_trans"/>
    <property type="match status" value="2"/>
</dbReference>
<evidence type="ECO:0000313" key="10">
    <source>
        <dbReference type="Proteomes" id="UP001164187"/>
    </source>
</evidence>
<evidence type="ECO:0000256" key="2">
    <source>
        <dbReference type="ARBA" id="ARBA00010145"/>
    </source>
</evidence>
<evidence type="ECO:0000256" key="3">
    <source>
        <dbReference type="ARBA" id="ARBA00022448"/>
    </source>
</evidence>
<reference evidence="9" key="1">
    <citation type="submission" date="2022-12" db="EMBL/GenBank/DDBJ databases">
        <title>Peptostreptococcus.</title>
        <authorList>
            <person name="Lee S.H."/>
        </authorList>
    </citation>
    <scope>NUCLEOTIDE SEQUENCE</scope>
    <source>
        <strain evidence="9">CBA3647</strain>
    </source>
</reference>
<keyword evidence="6 8" id="KW-1133">Transmembrane helix</keyword>
<dbReference type="Gene3D" id="1.20.1530.20">
    <property type="match status" value="1"/>
</dbReference>
<evidence type="ECO:0000256" key="8">
    <source>
        <dbReference type="SAM" id="Phobius"/>
    </source>
</evidence>
<evidence type="ECO:0000256" key="5">
    <source>
        <dbReference type="ARBA" id="ARBA00022692"/>
    </source>
</evidence>
<keyword evidence="5 8" id="KW-0812">Transmembrane</keyword>
<gene>
    <name evidence="9" type="ORF">O0R46_06795</name>
</gene>
<feature type="transmembrane region" description="Helical" evidence="8">
    <location>
        <begin position="65"/>
        <end position="85"/>
    </location>
</feature>
<comment type="similarity">
    <text evidence="2">Belongs to the auxin efflux carrier (TC 2.A.69) family.</text>
</comment>
<keyword evidence="7 8" id="KW-0472">Membrane</keyword>
<dbReference type="InterPro" id="IPR038770">
    <property type="entry name" value="Na+/solute_symporter_sf"/>
</dbReference>
<dbReference type="EMBL" id="CP114052">
    <property type="protein sequence ID" value="WAW14316.1"/>
    <property type="molecule type" value="Genomic_DNA"/>
</dbReference>
<protein>
    <submittedName>
        <fullName evidence="9">AEC family transporter</fullName>
    </submittedName>
</protein>
<name>A0ABY7JN93_9FIRM</name>
<dbReference type="InterPro" id="IPR004776">
    <property type="entry name" value="Mem_transp_PIN-like"/>
</dbReference>
<dbReference type="RefSeq" id="WP_269310983.1">
    <property type="nucleotide sequence ID" value="NZ_CP114052.1"/>
</dbReference>
<evidence type="ECO:0000256" key="6">
    <source>
        <dbReference type="ARBA" id="ARBA00022989"/>
    </source>
</evidence>
<dbReference type="PANTHER" id="PTHR36838">
    <property type="entry name" value="AUXIN EFFLUX CARRIER FAMILY PROTEIN"/>
    <property type="match status" value="1"/>
</dbReference>
<dbReference type="PANTHER" id="PTHR36838:SF1">
    <property type="entry name" value="SLR1864 PROTEIN"/>
    <property type="match status" value="1"/>
</dbReference>
<keyword evidence="10" id="KW-1185">Reference proteome</keyword>
<feature type="transmembrane region" description="Helical" evidence="8">
    <location>
        <begin position="97"/>
        <end position="120"/>
    </location>
</feature>